<dbReference type="GO" id="GO:0003677">
    <property type="term" value="F:DNA binding"/>
    <property type="evidence" value="ECO:0007669"/>
    <property type="project" value="UniProtKB-KW"/>
</dbReference>
<keyword evidence="4" id="KW-0804">Transcription</keyword>
<dbReference type="AlphaFoldDB" id="A0A7Y0EFE4"/>
<organism evidence="6 7">
    <name type="scientific">Clostridium muellerianum</name>
    <dbReference type="NCBI Taxonomy" id="2716538"/>
    <lineage>
        <taxon>Bacteria</taxon>
        <taxon>Bacillati</taxon>
        <taxon>Bacillota</taxon>
        <taxon>Clostridia</taxon>
        <taxon>Eubacteriales</taxon>
        <taxon>Clostridiaceae</taxon>
        <taxon>Clostridium</taxon>
    </lineage>
</organism>
<dbReference type="PANTHER" id="PTHR30419">
    <property type="entry name" value="HTH-TYPE TRANSCRIPTIONAL REGULATOR YBHD"/>
    <property type="match status" value="1"/>
</dbReference>
<reference evidence="6 7" key="1">
    <citation type="submission" date="2020-04" db="EMBL/GenBank/DDBJ databases">
        <authorList>
            <person name="Doyle D.A."/>
        </authorList>
    </citation>
    <scope>NUCLEOTIDE SEQUENCE [LARGE SCALE GENOMIC DNA]</scope>
    <source>
        <strain evidence="6 7">P21</strain>
    </source>
</reference>
<dbReference type="SUPFAM" id="SSF46785">
    <property type="entry name" value="Winged helix' DNA-binding domain"/>
    <property type="match status" value="1"/>
</dbReference>
<dbReference type="InterPro" id="IPR000847">
    <property type="entry name" value="LysR_HTH_N"/>
</dbReference>
<evidence type="ECO:0000259" key="5">
    <source>
        <dbReference type="PROSITE" id="PS50931"/>
    </source>
</evidence>
<dbReference type="GO" id="GO:0003700">
    <property type="term" value="F:DNA-binding transcription factor activity"/>
    <property type="evidence" value="ECO:0007669"/>
    <property type="project" value="InterPro"/>
</dbReference>
<dbReference type="InterPro" id="IPR005119">
    <property type="entry name" value="LysR_subst-bd"/>
</dbReference>
<evidence type="ECO:0000313" key="6">
    <source>
        <dbReference type="EMBL" id="NMM62422.1"/>
    </source>
</evidence>
<dbReference type="PANTHER" id="PTHR30419:SF28">
    <property type="entry name" value="HTH-TYPE TRANSCRIPTIONAL REGULATOR BSDA"/>
    <property type="match status" value="1"/>
</dbReference>
<dbReference type="CDD" id="cd05466">
    <property type="entry name" value="PBP2_LTTR_substrate"/>
    <property type="match status" value="1"/>
</dbReference>
<keyword evidence="7" id="KW-1185">Reference proteome</keyword>
<evidence type="ECO:0000256" key="4">
    <source>
        <dbReference type="ARBA" id="ARBA00023163"/>
    </source>
</evidence>
<protein>
    <submittedName>
        <fullName evidence="6">LysR family transcriptional regulator</fullName>
    </submittedName>
</protein>
<dbReference type="InterPro" id="IPR050950">
    <property type="entry name" value="HTH-type_LysR_regulators"/>
</dbReference>
<dbReference type="InterPro" id="IPR036390">
    <property type="entry name" value="WH_DNA-bd_sf"/>
</dbReference>
<proteinExistence type="inferred from homology"/>
<dbReference type="Pfam" id="PF03466">
    <property type="entry name" value="LysR_substrate"/>
    <property type="match status" value="1"/>
</dbReference>
<dbReference type="RefSeq" id="WP_169297026.1">
    <property type="nucleotide sequence ID" value="NZ_JABBNI010000013.1"/>
</dbReference>
<evidence type="ECO:0000256" key="1">
    <source>
        <dbReference type="ARBA" id="ARBA00009437"/>
    </source>
</evidence>
<sequence>MDIKQLMYFIAIVEERNISKAAERVHIAQPHLSQQLKLMEDELNVKLVERNTRKFQITDAGRRLWHRSKQMIELMESTVKELKDFSEGLEGTLSIGTISSSGNIIFPQRICNFSKKYPNINFEIRECSTDEILELLKSGVIEIGIIRTPLNSEIYESISLPIEPMVAATNNNYHWNNKKKNICLRELVDKPLLVHRRYEKMITELCRHEGFKPRILCKIEDTRSILLLANAGMGVAIVPKDWVELIPNINLSYKIIKEPSLNTSTTIVWMKDHYLSSAAKHFLKTFEV</sequence>
<dbReference type="PROSITE" id="PS50931">
    <property type="entry name" value="HTH_LYSR"/>
    <property type="match status" value="1"/>
</dbReference>
<keyword evidence="2" id="KW-0805">Transcription regulation</keyword>
<name>A0A7Y0EFE4_9CLOT</name>
<evidence type="ECO:0000313" key="7">
    <source>
        <dbReference type="Proteomes" id="UP000537131"/>
    </source>
</evidence>
<dbReference type="SUPFAM" id="SSF53850">
    <property type="entry name" value="Periplasmic binding protein-like II"/>
    <property type="match status" value="1"/>
</dbReference>
<dbReference type="Pfam" id="PF00126">
    <property type="entry name" value="HTH_1"/>
    <property type="match status" value="1"/>
</dbReference>
<comment type="similarity">
    <text evidence="1">Belongs to the LysR transcriptional regulatory family.</text>
</comment>
<dbReference type="EMBL" id="JABBNI010000013">
    <property type="protein sequence ID" value="NMM62422.1"/>
    <property type="molecule type" value="Genomic_DNA"/>
</dbReference>
<evidence type="ECO:0000256" key="2">
    <source>
        <dbReference type="ARBA" id="ARBA00023015"/>
    </source>
</evidence>
<dbReference type="InterPro" id="IPR036388">
    <property type="entry name" value="WH-like_DNA-bd_sf"/>
</dbReference>
<dbReference type="FunFam" id="1.10.10.10:FF:000001">
    <property type="entry name" value="LysR family transcriptional regulator"/>
    <property type="match status" value="1"/>
</dbReference>
<gene>
    <name evidence="6" type="ORF">HBE96_06905</name>
</gene>
<dbReference type="Gene3D" id="1.10.10.10">
    <property type="entry name" value="Winged helix-like DNA-binding domain superfamily/Winged helix DNA-binding domain"/>
    <property type="match status" value="1"/>
</dbReference>
<keyword evidence="3" id="KW-0238">DNA-binding</keyword>
<accession>A0A7Y0EFE4</accession>
<comment type="caution">
    <text evidence="6">The sequence shown here is derived from an EMBL/GenBank/DDBJ whole genome shotgun (WGS) entry which is preliminary data.</text>
</comment>
<dbReference type="Gene3D" id="3.40.190.290">
    <property type="match status" value="1"/>
</dbReference>
<dbReference type="PRINTS" id="PR00039">
    <property type="entry name" value="HTHLYSR"/>
</dbReference>
<dbReference type="GO" id="GO:0005829">
    <property type="term" value="C:cytosol"/>
    <property type="evidence" value="ECO:0007669"/>
    <property type="project" value="TreeGrafter"/>
</dbReference>
<evidence type="ECO:0000256" key="3">
    <source>
        <dbReference type="ARBA" id="ARBA00023125"/>
    </source>
</evidence>
<reference evidence="6 7" key="2">
    <citation type="submission" date="2020-06" db="EMBL/GenBank/DDBJ databases">
        <title>Complete Genome Sequence of Clostridium muelleri sp. nov. P21T, an Acid-Alcohol Producing Acetogen Isolated from Old Hay.</title>
        <authorList>
            <person name="Duncan K.E."/>
            <person name="Tanner R.S."/>
        </authorList>
    </citation>
    <scope>NUCLEOTIDE SEQUENCE [LARGE SCALE GENOMIC DNA]</scope>
    <source>
        <strain evidence="6 7">P21</strain>
    </source>
</reference>
<dbReference type="Proteomes" id="UP000537131">
    <property type="component" value="Unassembled WGS sequence"/>
</dbReference>
<feature type="domain" description="HTH lysR-type" evidence="5">
    <location>
        <begin position="1"/>
        <end position="58"/>
    </location>
</feature>